<reference evidence="2 3" key="3">
    <citation type="journal article" date="2004" name="Nature">
        <title>Finishing the euchromatic sequence of the human genome.</title>
        <authorList>
            <consortium name="International Human Genome Sequencing Consortium"/>
        </authorList>
    </citation>
    <scope>NUCLEOTIDE SEQUENCE [LARGE SCALE GENOMIC DNA]</scope>
</reference>
<evidence type="ECO:0000313" key="2">
    <source>
        <dbReference type="Ensembl" id="ENSP00000510496.1"/>
    </source>
</evidence>
<dbReference type="OrthoDB" id="6022609at2759"/>
<gene>
    <name evidence="2" type="primary">MATN4</name>
</gene>
<proteinExistence type="predicted"/>
<dbReference type="Ensembl" id="ENST00000686119.1">
    <property type="protein sequence ID" value="ENSP00000510496.1"/>
    <property type="gene ID" value="ENSG00000124159.18"/>
</dbReference>
<keyword evidence="3" id="KW-1185">Reference proteome</keyword>
<reference evidence="2" key="5">
    <citation type="submission" date="2025-09" db="UniProtKB">
        <authorList>
            <consortium name="Ensembl"/>
        </authorList>
    </citation>
    <scope>IDENTIFICATION</scope>
</reference>
<reference evidence="2 3" key="2">
    <citation type="journal article" date="2001" name="Nature">
        <title>The DNA sequence and comparative analysis of human chromosome 20.</title>
        <authorList>
            <person name="Deloukas P."/>
            <person name="Matthews L.H."/>
            <person name="Ashurst J."/>
            <person name="Burton J."/>
            <person name="Gilbert J.G."/>
            <person name="Jones M."/>
            <person name="Stavrides G."/>
            <person name="Almeida J.P."/>
            <person name="Babbage A.K."/>
            <person name="Bagguley C.L."/>
            <person name="Bailey J."/>
            <person name="Barlow K.F."/>
            <person name="Bates K.N."/>
            <person name="Beard L.M."/>
            <person name="Beare D.M."/>
            <person name="Beasley O.P."/>
            <person name="Bird C.P."/>
            <person name="Blakey S.E."/>
            <person name="Bridgeman A.M."/>
            <person name="Brown A.J."/>
            <person name="Buck D."/>
            <person name="Burrill W."/>
            <person name="Butler A.P."/>
            <person name="Carder C."/>
            <person name="Carter N.P."/>
            <person name="Chapman J.C."/>
            <person name="Clamp M."/>
            <person name="Clark G."/>
            <person name="Clark L.N."/>
            <person name="Clark S.Y."/>
            <person name="Clee C.M."/>
            <person name="Clegg S."/>
            <person name="Cobley V.E."/>
            <person name="Collier R.E."/>
            <person name="Connor R."/>
            <person name="Corby N.R."/>
            <person name="Coulson A."/>
            <person name="Coville G.J."/>
            <person name="Deadman R."/>
            <person name="Dhami P."/>
            <person name="Dunn M."/>
            <person name="Ellington A.G."/>
            <person name="Frankland J.A."/>
            <person name="Fraser A."/>
            <person name="French L."/>
            <person name="Garner P."/>
            <person name="Grafham D.V."/>
            <person name="Griffiths C."/>
            <person name="Griffiths M.N."/>
            <person name="Gwilliam R."/>
            <person name="Hall R.E."/>
            <person name="Hammond S."/>
            <person name="Harley J.L."/>
            <person name="Heath P.D."/>
            <person name="Ho S."/>
            <person name="Holden J.L."/>
            <person name="Howden P.J."/>
            <person name="Huckle E."/>
            <person name="Hunt A.R."/>
            <person name="Hunt S.E."/>
            <person name="Jekosch K."/>
            <person name="Johnson C.M."/>
            <person name="Johnson D."/>
            <person name="Kay M.P."/>
            <person name="Kimberley A.M."/>
            <person name="King A."/>
            <person name="Knights A."/>
            <person name="Laird G.K."/>
            <person name="Lawlor S."/>
            <person name="Lehvaslaiho M.H."/>
            <person name="Leversha M."/>
            <person name="Lloyd C."/>
            <person name="Lloyd D.M."/>
            <person name="Lovell J.D."/>
            <person name="Marsh V.L."/>
            <person name="Martin S.L."/>
            <person name="McConnachie L.J."/>
            <person name="McLay K."/>
            <person name="McMurray A.A."/>
            <person name="Milne S."/>
            <person name="Mistry D."/>
            <person name="Moore M.J."/>
            <person name="Mullikin J.C."/>
            <person name="Nickerson T."/>
            <person name="Oliver K."/>
            <person name="Parker A."/>
            <person name="Patel R."/>
            <person name="Pearce T.A."/>
            <person name="Peck A.I."/>
            <person name="Phillimore B.J."/>
            <person name="Prathalingam S.R."/>
            <person name="Plumb R.W."/>
            <person name="Ramsay H."/>
            <person name="Rice C.M."/>
            <person name="Ross M.T."/>
            <person name="Scott C.E."/>
            <person name="Sehra H.K."/>
            <person name="Shownkeen R."/>
            <person name="Sims S."/>
            <person name="Skuce C.D."/>
            <person name="Smith M.L."/>
            <person name="Soderlund C."/>
            <person name="Steward C.A."/>
            <person name="Sulston J.E."/>
            <person name="Swann M."/>
            <person name="Sycamore N."/>
            <person name="Taylor R."/>
            <person name="Tee L."/>
            <person name="Thomas D.W."/>
            <person name="Thorpe A."/>
            <person name="Tracey A."/>
            <person name="Tromans A.C."/>
            <person name="Vaudin M."/>
            <person name="Wall M."/>
            <person name="Wallis J.M."/>
            <person name="Whitehead S.L."/>
            <person name="Whittaker P."/>
            <person name="Willey D.L."/>
            <person name="Williams L."/>
            <person name="Williams S.A."/>
            <person name="Wilming L."/>
            <person name="Wray P.W."/>
            <person name="Hubbard T."/>
            <person name="Durbin R.M."/>
            <person name="Bentley D.R."/>
            <person name="Beck S."/>
            <person name="Rogers J."/>
        </authorList>
    </citation>
    <scope>NUCLEOTIDE SEQUENCE [LARGE SCALE GENOMIC DNA]</scope>
</reference>
<evidence type="ECO:0000313" key="3">
    <source>
        <dbReference type="Proteomes" id="UP000005640"/>
    </source>
</evidence>
<organism evidence="2 3">
    <name type="scientific">Homo sapiens</name>
    <name type="common">Human</name>
    <dbReference type="NCBI Taxonomy" id="9606"/>
    <lineage>
        <taxon>Eukaryota</taxon>
        <taxon>Metazoa</taxon>
        <taxon>Chordata</taxon>
        <taxon>Craniata</taxon>
        <taxon>Vertebrata</taxon>
        <taxon>Euteleostomi</taxon>
        <taxon>Mammalia</taxon>
        <taxon>Eutheria</taxon>
        <taxon>Euarchontoglires</taxon>
        <taxon>Primates</taxon>
        <taxon>Haplorrhini</taxon>
        <taxon>Catarrhini</taxon>
        <taxon>Hominidae</taxon>
        <taxon>Homo</taxon>
    </lineage>
</organism>
<keyword evidence="1" id="KW-0732">Signal</keyword>
<feature type="chain" id="PRO_5035266256" evidence="1">
    <location>
        <begin position="20"/>
        <end position="47"/>
    </location>
</feature>
<name>A0A8I5KYX9_HUMAN</name>
<dbReference type="Proteomes" id="UP000005640">
    <property type="component" value="Chromosome 20"/>
</dbReference>
<feature type="signal peptide" evidence="1">
    <location>
        <begin position="1"/>
        <end position="19"/>
    </location>
</feature>
<protein>
    <submittedName>
        <fullName evidence="2">Matrilin 4</fullName>
    </submittedName>
</protein>
<accession>A0A8I5KYX9</accession>
<sequence length="47" mass="5031">MRGLLCWPVLLLLLQPWETQLQLTAPAACALSSSRPCGSSSWASSEA</sequence>
<dbReference type="HGNC" id="HGNC:6910">
    <property type="gene designation" value="MATN4"/>
</dbReference>
<dbReference type="Ensembl" id="ENST00000686119.1">
    <property type="protein sequence ID" value="ENSP00000510496.1"/>
    <property type="gene ID" value="ENSG00000124159.17"/>
</dbReference>
<evidence type="ECO:0000256" key="1">
    <source>
        <dbReference type="SAM" id="SignalP"/>
    </source>
</evidence>
<dbReference type="AlphaFoldDB" id="A0A8I5KYX9"/>
<reference evidence="2" key="4">
    <citation type="submission" date="2025-08" db="UniProtKB">
        <authorList>
            <consortium name="Ensembl"/>
        </authorList>
    </citation>
    <scope>IDENTIFICATION</scope>
</reference>
<dbReference type="OpenTargets" id="ENSG00000124159"/>
<dbReference type="EMBL" id="AL021578">
    <property type="status" value="NOT_ANNOTATED_CDS"/>
    <property type="molecule type" value="Genomic_DNA"/>
</dbReference>
<dbReference type="GeneTree" id="ENSGT00940000157086"/>
<reference evidence="2 3" key="1">
    <citation type="journal article" date="2001" name="Nature">
        <title>Initial sequencing and analysis of the human genome.</title>
        <authorList>
            <consortium name="International Human Genome Sequencing Consortium"/>
            <person name="Lander E.S."/>
            <person name="Linton L.M."/>
            <person name="Birren B."/>
            <person name="Nusbaum C."/>
            <person name="Zody M.C."/>
            <person name="Baldwin J."/>
            <person name="Devon K."/>
            <person name="Dewar K."/>
            <person name="Doyle M."/>
            <person name="FitzHugh W."/>
            <person name="Funke R."/>
            <person name="Gage D."/>
            <person name="Harris K."/>
            <person name="Heaford A."/>
            <person name="Howland J."/>
            <person name="Kann L."/>
            <person name="Lehoczky J."/>
            <person name="LeVine R."/>
            <person name="McEwan P."/>
            <person name="McKernan K."/>
            <person name="Meldrim J."/>
            <person name="Mesirov J.P."/>
            <person name="Miranda C."/>
            <person name="Morris W."/>
            <person name="Naylor J."/>
            <person name="Raymond C."/>
            <person name="Rosetti M."/>
            <person name="Santos R."/>
            <person name="Sheridan A."/>
            <person name="Sougnez C."/>
            <person name="Stange-Thomann N."/>
            <person name="Stojanovic N."/>
            <person name="Subramanian A."/>
            <person name="Wyman D."/>
            <person name="Rogers J."/>
            <person name="Sulston J."/>
            <person name="Ainscough R."/>
            <person name="Beck S."/>
            <person name="Bentley D."/>
            <person name="Burton J."/>
            <person name="Clee C."/>
            <person name="Carter N."/>
            <person name="Coulson A."/>
            <person name="Deadman R."/>
            <person name="Deloukas P."/>
            <person name="Dunham A."/>
            <person name="Dunham I."/>
            <person name="Durbin R."/>
            <person name="French L."/>
            <person name="Grafham D."/>
            <person name="Gregory S."/>
            <person name="Hubbard T."/>
            <person name="Humphray S."/>
            <person name="Hunt A."/>
            <person name="Jones M."/>
            <person name="Lloyd C."/>
            <person name="McMurray A."/>
            <person name="Matthews L."/>
            <person name="Mercer S."/>
            <person name="Milne S."/>
            <person name="Mullikin J.C."/>
            <person name="Mungall A."/>
            <person name="Plumb R."/>
            <person name="Ross M."/>
            <person name="Shownkeen R."/>
            <person name="Sims S."/>
            <person name="Waterston R.H."/>
            <person name="Wilson R.K."/>
            <person name="Hillier L.W."/>
            <person name="McPherson J.D."/>
            <person name="Marra M.A."/>
            <person name="Mardis E.R."/>
            <person name="Fulton L.A."/>
            <person name="Chinwalla A.T."/>
            <person name="Pepin K.H."/>
            <person name="Gish W.R."/>
            <person name="Chissoe S.L."/>
            <person name="Wendl M.C."/>
            <person name="Delehaunty K.D."/>
            <person name="Miner T.L."/>
            <person name="Delehaunty A."/>
            <person name="Kramer J.B."/>
            <person name="Cook L.L."/>
            <person name="Fulton R.S."/>
            <person name="Johnson D.L."/>
            <person name="Minx P.J."/>
            <person name="Clifton S.W."/>
            <person name="Hawkins T."/>
            <person name="Branscomb E."/>
            <person name="Predki P."/>
            <person name="Richardson P."/>
            <person name="Wenning S."/>
            <person name="Slezak T."/>
            <person name="Doggett N."/>
            <person name="Cheng J.F."/>
            <person name="Olsen A."/>
            <person name="Lucas S."/>
            <person name="Elkin C."/>
            <person name="Uberbacher E."/>
            <person name="Frazier M."/>
            <person name="Gibbs R.A."/>
            <person name="Muzny D.M."/>
            <person name="Scherer S.E."/>
            <person name="Bouck J.B."/>
            <person name="Sodergren E.J."/>
            <person name="Worley K.C."/>
            <person name="Rives C.M."/>
            <person name="Gorrell J.H."/>
            <person name="Metzker M.L."/>
            <person name="Naylor S.L."/>
            <person name="Kucherlapati R.S."/>
            <person name="Nelson D.L."/>
            <person name="Weinstock G.M."/>
            <person name="Sakaki Y."/>
            <person name="Fujiyama A."/>
            <person name="Hattori M."/>
            <person name="Yada T."/>
            <person name="Toyoda A."/>
            <person name="Itoh T."/>
            <person name="Kawagoe C."/>
            <person name="Watanabe H."/>
            <person name="Totoki Y."/>
            <person name="Taylor T."/>
            <person name="Weissenbach J."/>
            <person name="Heilig R."/>
            <person name="Saurin W."/>
            <person name="Artiguenave F."/>
            <person name="Brottier P."/>
            <person name="Bruls T."/>
            <person name="Pelletier E."/>
            <person name="Robert C."/>
            <person name="Wincker P."/>
            <person name="Smith D.R."/>
            <person name="Doucette-Stamm L."/>
            <person name="Rubenfield M."/>
            <person name="Weinstock K."/>
            <person name="Lee H.M."/>
            <person name="Dubois J."/>
            <person name="Rosenthal A."/>
            <person name="Platzer M."/>
            <person name="Nyakatura G."/>
            <person name="Taudien S."/>
            <person name="Rump A."/>
            <person name="Yang H."/>
            <person name="Yu J."/>
            <person name="Wang J."/>
            <person name="Huang G."/>
            <person name="Gu J."/>
            <person name="Hood L."/>
            <person name="Rowen L."/>
            <person name="Madan A."/>
            <person name="Qin S."/>
            <person name="Davis R.W."/>
            <person name="Federspiel N.A."/>
            <person name="Abola A.P."/>
            <person name="Proctor M.J."/>
            <person name="Myers R.M."/>
            <person name="Schmutz J."/>
            <person name="Dickson M."/>
            <person name="Grimwood J."/>
            <person name="Cox D.R."/>
            <person name="Olson M.V."/>
            <person name="Kaul R."/>
            <person name="Raymond C."/>
            <person name="Shimizu N."/>
            <person name="Kawasaki K."/>
            <person name="Minoshima S."/>
            <person name="Evans G.A."/>
            <person name="Athanasiou M."/>
            <person name="Schultz R."/>
            <person name="Roe B.A."/>
            <person name="Chen F."/>
            <person name="Pan H."/>
            <person name="Ramser J."/>
            <person name="Lehrach H."/>
            <person name="Reinhardt R."/>
            <person name="McCombie W.R."/>
            <person name="de la Bastide M."/>
            <person name="Dedhia N."/>
            <person name="Blocker H."/>
            <person name="Hornischer K."/>
            <person name="Nordsiek G."/>
            <person name="Agarwala R."/>
            <person name="Aravind L."/>
            <person name="Bailey J.A."/>
            <person name="Bateman A."/>
            <person name="Batzoglou S."/>
            <person name="Birney E."/>
            <person name="Bork P."/>
            <person name="Brown D.G."/>
            <person name="Burge C.B."/>
            <person name="Cerutti L."/>
            <person name="Chen H.C."/>
            <person name="Church D."/>
            <person name="Clamp M."/>
            <person name="Copley R.R."/>
            <person name="Doerks T."/>
            <person name="Eddy S.R."/>
            <person name="Eichler E.E."/>
            <person name="Furey T.S."/>
            <person name="Galagan J."/>
            <person name="Gilbert J.G."/>
            <person name="Harmon C."/>
            <person name="Hayashizaki Y."/>
            <person name="Haussler D."/>
            <person name="Hermjakob H."/>
            <person name="Hokamp K."/>
            <person name="Jang W."/>
            <person name="Johnson L.S."/>
            <person name="Jones T.A."/>
            <person name="Kasif S."/>
            <person name="Kaspryzk A."/>
            <person name="Kennedy S."/>
            <person name="Kent W.J."/>
            <person name="Kitts P."/>
            <person name="Koonin E.V."/>
            <person name="Korf I."/>
            <person name="Kulp D."/>
            <person name="Lancet D."/>
            <person name="Lowe T.M."/>
            <person name="McLysaght A."/>
            <person name="Mikkelsen T."/>
            <person name="Moran J.V."/>
            <person name="Mulder N."/>
            <person name="Pollara V.J."/>
            <person name="Ponting C.P."/>
            <person name="Schuler G."/>
            <person name="Schultz J."/>
            <person name="Slater G."/>
            <person name="Smit A.F."/>
            <person name="Stupka E."/>
            <person name="Szustakowski J."/>
            <person name="Thierry-Mieg D."/>
            <person name="Thierry-Mieg J."/>
            <person name="Wagner L."/>
            <person name="Wallis J."/>
            <person name="Wheeler R."/>
            <person name="Williams A."/>
            <person name="Wolf Y.I."/>
            <person name="Wolfe K.H."/>
            <person name="Yang S.P."/>
            <person name="Yeh R.F."/>
            <person name="Collins F."/>
            <person name="Guyer M.S."/>
            <person name="Peterson J."/>
            <person name="Felsenfeld A."/>
            <person name="Wetterstrand K.A."/>
            <person name="Patrinos A."/>
            <person name="Morgan M.J."/>
            <person name="de Jong P."/>
            <person name="Catanese J.J."/>
            <person name="Osoegawa K."/>
            <person name="Shizuya H."/>
            <person name="Choi S."/>
            <person name="Chen Y.J."/>
        </authorList>
    </citation>
    <scope>NUCLEOTIDE SEQUENCE [LARGE SCALE GENOMIC DNA]</scope>
</reference>